<dbReference type="KEGG" id="ani:ANIA_09385"/>
<protein>
    <submittedName>
        <fullName evidence="1">Uncharacterized protein</fullName>
    </submittedName>
</protein>
<accession>C8VRI8</accession>
<dbReference type="EMBL" id="BN001308">
    <property type="protein sequence ID" value="CBF87515.1"/>
    <property type="molecule type" value="Genomic_DNA"/>
</dbReference>
<reference evidence="2" key="1">
    <citation type="journal article" date="2005" name="Nature">
        <title>Sequencing of Aspergillus nidulans and comparative analysis with A. fumigatus and A. oryzae.</title>
        <authorList>
            <person name="Galagan J.E."/>
            <person name="Calvo S.E."/>
            <person name="Cuomo C."/>
            <person name="Ma L.J."/>
            <person name="Wortman J.R."/>
            <person name="Batzoglou S."/>
            <person name="Lee S.I."/>
            <person name="Basturkmen M."/>
            <person name="Spevak C.C."/>
            <person name="Clutterbuck J."/>
            <person name="Kapitonov V."/>
            <person name="Jurka J."/>
            <person name="Scazzocchio C."/>
            <person name="Farman M."/>
            <person name="Butler J."/>
            <person name="Purcell S."/>
            <person name="Harris S."/>
            <person name="Braus G.H."/>
            <person name="Draht O."/>
            <person name="Busch S."/>
            <person name="D'Enfert C."/>
            <person name="Bouchier C."/>
            <person name="Goldman G.H."/>
            <person name="Bell-Pedersen D."/>
            <person name="Griffiths-Jones S."/>
            <person name="Doonan J.H."/>
            <person name="Yu J."/>
            <person name="Vienken K."/>
            <person name="Pain A."/>
            <person name="Freitag M."/>
            <person name="Selker E.U."/>
            <person name="Archer D.B."/>
            <person name="Penalva M.A."/>
            <person name="Oakley B.R."/>
            <person name="Momany M."/>
            <person name="Tanaka T."/>
            <person name="Kumagai T."/>
            <person name="Asai K."/>
            <person name="Machida M."/>
            <person name="Nierman W.C."/>
            <person name="Denning D.W."/>
            <person name="Caddick M."/>
            <person name="Hynes M."/>
            <person name="Paoletti M."/>
            <person name="Fischer R."/>
            <person name="Miller B."/>
            <person name="Dyer P."/>
            <person name="Sachs M.S."/>
            <person name="Osmani S.A."/>
            <person name="Birren B.W."/>
        </authorList>
    </citation>
    <scope>NUCLEOTIDE SEQUENCE [LARGE SCALE GENOMIC DNA]</scope>
    <source>
        <strain evidence="2">FGSC A4 / ATCC 38163 / CBS 112.46 / NRRL 194 / M139</strain>
    </source>
</reference>
<name>Q5AQP5_EMENI</name>
<sequence>MHQTPRGGQEVPVTTRFIPLCLEQVNIVNCPFSYADGTSVGPRGTAALQILSTILHGVLRLTRHPLSYPIIHTSLIVVRLVTRNRFDSSDSQLRIRDLMCSSDFHDFNQWLNTAETTSAYCLAFPRTYRQLMATPTVPRPPSE</sequence>
<dbReference type="Proteomes" id="UP000000560">
    <property type="component" value="Chromosome VIII"/>
</dbReference>
<evidence type="ECO:0000313" key="1">
    <source>
        <dbReference type="EMBL" id="CBF87515.1"/>
    </source>
</evidence>
<keyword evidence="2" id="KW-1185">Reference proteome</keyword>
<dbReference type="VEuPathDB" id="FungiDB:AN9385"/>
<dbReference type="GeneID" id="2867776"/>
<organism evidence="1 2">
    <name type="scientific">Emericella nidulans (strain FGSC A4 / ATCC 38163 / CBS 112.46 / NRRL 194 / M139)</name>
    <name type="common">Aspergillus nidulans</name>
    <dbReference type="NCBI Taxonomy" id="227321"/>
    <lineage>
        <taxon>Eukaryota</taxon>
        <taxon>Fungi</taxon>
        <taxon>Dikarya</taxon>
        <taxon>Ascomycota</taxon>
        <taxon>Pezizomycotina</taxon>
        <taxon>Eurotiomycetes</taxon>
        <taxon>Eurotiomycetidae</taxon>
        <taxon>Eurotiales</taxon>
        <taxon>Aspergillaceae</taxon>
        <taxon>Aspergillus</taxon>
        <taxon>Aspergillus subgen. Nidulantes</taxon>
    </lineage>
</organism>
<proteinExistence type="predicted"/>
<accession>Q5AQP5</accession>
<dbReference type="RefSeq" id="XP_682654.1">
    <property type="nucleotide sequence ID" value="XM_677562.1"/>
</dbReference>
<dbReference type="HOGENOM" id="CLU_1806144_0_0_1"/>
<evidence type="ECO:0000313" key="2">
    <source>
        <dbReference type="Proteomes" id="UP000000560"/>
    </source>
</evidence>
<dbReference type="AlphaFoldDB" id="Q5AQP5"/>
<gene>
    <name evidence="1" type="ORF">ANIA_09385</name>
</gene>
<reference evidence="2" key="2">
    <citation type="journal article" date="2009" name="Fungal Genet. Biol.">
        <title>The 2008 update of the Aspergillus nidulans genome annotation: a community effort.</title>
        <authorList>
            <person name="Wortman J.R."/>
            <person name="Gilsenan J.M."/>
            <person name="Joardar V."/>
            <person name="Deegan J."/>
            <person name="Clutterbuck J."/>
            <person name="Andersen M.R."/>
            <person name="Archer D."/>
            <person name="Bencina M."/>
            <person name="Braus G."/>
            <person name="Coutinho P."/>
            <person name="von Dohren H."/>
            <person name="Doonan J."/>
            <person name="Driessen A.J."/>
            <person name="Durek P."/>
            <person name="Espeso E."/>
            <person name="Fekete E."/>
            <person name="Flipphi M."/>
            <person name="Estrada C.G."/>
            <person name="Geysens S."/>
            <person name="Goldman G."/>
            <person name="de Groot P.W."/>
            <person name="Hansen K."/>
            <person name="Harris S.D."/>
            <person name="Heinekamp T."/>
            <person name="Helmstaedt K."/>
            <person name="Henrissat B."/>
            <person name="Hofmann G."/>
            <person name="Homan T."/>
            <person name="Horio T."/>
            <person name="Horiuchi H."/>
            <person name="James S."/>
            <person name="Jones M."/>
            <person name="Karaffa L."/>
            <person name="Karanyi Z."/>
            <person name="Kato M."/>
            <person name="Keller N."/>
            <person name="Kelly D.E."/>
            <person name="Kiel J.A."/>
            <person name="Kim J.M."/>
            <person name="van der Klei I.J."/>
            <person name="Klis F.M."/>
            <person name="Kovalchuk A."/>
            <person name="Krasevec N."/>
            <person name="Kubicek C.P."/>
            <person name="Liu B."/>
            <person name="Maccabe A."/>
            <person name="Meyer V."/>
            <person name="Mirabito P."/>
            <person name="Miskei M."/>
            <person name="Mos M."/>
            <person name="Mullins J."/>
            <person name="Nelson D.R."/>
            <person name="Nielsen J."/>
            <person name="Oakley B.R."/>
            <person name="Osmani S.A."/>
            <person name="Pakula T."/>
            <person name="Paszewski A."/>
            <person name="Paulsen I."/>
            <person name="Pilsyk S."/>
            <person name="Pocsi I."/>
            <person name="Punt P.J."/>
            <person name="Ram A.F."/>
            <person name="Ren Q."/>
            <person name="Robellet X."/>
            <person name="Robson G."/>
            <person name="Seiboth B."/>
            <person name="van Solingen P."/>
            <person name="Specht T."/>
            <person name="Sun J."/>
            <person name="Taheri-Talesh N."/>
            <person name="Takeshita N."/>
            <person name="Ussery D."/>
            <person name="vanKuyk P.A."/>
            <person name="Visser H."/>
            <person name="van de Vondervoort P.J."/>
            <person name="de Vries R.P."/>
            <person name="Walton J."/>
            <person name="Xiang X."/>
            <person name="Xiong Y."/>
            <person name="Zeng A.P."/>
            <person name="Brandt B.W."/>
            <person name="Cornell M.J."/>
            <person name="van den Hondel C.A."/>
            <person name="Visser J."/>
            <person name="Oliver S.G."/>
            <person name="Turner G."/>
        </authorList>
    </citation>
    <scope>GENOME REANNOTATION</scope>
    <source>
        <strain evidence="2">FGSC A4 / ATCC 38163 / CBS 112.46 / NRRL 194 / M139</strain>
    </source>
</reference>
<dbReference type="InParanoid" id="Q5AQP5"/>